<feature type="non-terminal residue" evidence="1">
    <location>
        <position position="58"/>
    </location>
</feature>
<accession>A0A819V1E4</accession>
<protein>
    <submittedName>
        <fullName evidence="1">Uncharacterized protein</fullName>
    </submittedName>
</protein>
<dbReference type="Proteomes" id="UP000663823">
    <property type="component" value="Unassembled WGS sequence"/>
</dbReference>
<comment type="caution">
    <text evidence="1">The sequence shown here is derived from an EMBL/GenBank/DDBJ whole genome shotgun (WGS) entry which is preliminary data.</text>
</comment>
<dbReference type="AlphaFoldDB" id="A0A819V1E4"/>
<sequence length="58" mass="6751">MLLEYDEQSSKYKLCTPAIAEIRIRCANYIWKEWANERHWGPRVGVIAISINEVGAEK</sequence>
<evidence type="ECO:0000313" key="2">
    <source>
        <dbReference type="Proteomes" id="UP000663823"/>
    </source>
</evidence>
<reference evidence="1" key="1">
    <citation type="submission" date="2021-02" db="EMBL/GenBank/DDBJ databases">
        <authorList>
            <person name="Nowell W R."/>
        </authorList>
    </citation>
    <scope>NUCLEOTIDE SEQUENCE</scope>
</reference>
<dbReference type="EMBL" id="CAJOAX010011958">
    <property type="protein sequence ID" value="CAF4103320.1"/>
    <property type="molecule type" value="Genomic_DNA"/>
</dbReference>
<name>A0A819V1E4_9BILA</name>
<organism evidence="1 2">
    <name type="scientific">Rotaria sordida</name>
    <dbReference type="NCBI Taxonomy" id="392033"/>
    <lineage>
        <taxon>Eukaryota</taxon>
        <taxon>Metazoa</taxon>
        <taxon>Spiralia</taxon>
        <taxon>Gnathifera</taxon>
        <taxon>Rotifera</taxon>
        <taxon>Eurotatoria</taxon>
        <taxon>Bdelloidea</taxon>
        <taxon>Philodinida</taxon>
        <taxon>Philodinidae</taxon>
        <taxon>Rotaria</taxon>
    </lineage>
</organism>
<evidence type="ECO:0000313" key="1">
    <source>
        <dbReference type="EMBL" id="CAF4103320.1"/>
    </source>
</evidence>
<proteinExistence type="predicted"/>
<gene>
    <name evidence="1" type="ORF">OTI717_LOCUS34219</name>
</gene>